<keyword evidence="5" id="KW-0804">Transcription</keyword>
<dbReference type="EMBL" id="VFOP01000001">
    <property type="protein sequence ID" value="TQL49910.1"/>
    <property type="molecule type" value="Genomic_DNA"/>
</dbReference>
<dbReference type="GO" id="GO:0032993">
    <property type="term" value="C:protein-DNA complex"/>
    <property type="evidence" value="ECO:0007669"/>
    <property type="project" value="TreeGrafter"/>
</dbReference>
<dbReference type="Pfam" id="PF00072">
    <property type="entry name" value="Response_reg"/>
    <property type="match status" value="1"/>
</dbReference>
<dbReference type="FunFam" id="3.40.50.2300:FF:000001">
    <property type="entry name" value="DNA-binding response regulator PhoB"/>
    <property type="match status" value="1"/>
</dbReference>
<keyword evidence="1 6" id="KW-0597">Phosphoprotein</keyword>
<keyword evidence="2" id="KW-0902">Two-component regulatory system</keyword>
<dbReference type="Gene3D" id="3.40.50.2300">
    <property type="match status" value="1"/>
</dbReference>
<dbReference type="InterPro" id="IPR011006">
    <property type="entry name" value="CheY-like_superfamily"/>
</dbReference>
<feature type="DNA-binding region" description="OmpR/PhoB-type" evidence="7">
    <location>
        <begin position="140"/>
        <end position="234"/>
    </location>
</feature>
<dbReference type="InterPro" id="IPR001867">
    <property type="entry name" value="OmpR/PhoB-type_DNA-bd"/>
</dbReference>
<dbReference type="GO" id="GO:0000976">
    <property type="term" value="F:transcription cis-regulatory region binding"/>
    <property type="evidence" value="ECO:0007669"/>
    <property type="project" value="TreeGrafter"/>
</dbReference>
<dbReference type="InterPro" id="IPR001789">
    <property type="entry name" value="Sig_transdc_resp-reg_receiver"/>
</dbReference>
<keyword evidence="11" id="KW-1185">Reference proteome</keyword>
<evidence type="ECO:0000259" key="8">
    <source>
        <dbReference type="PROSITE" id="PS50110"/>
    </source>
</evidence>
<feature type="domain" description="OmpR/PhoB-type" evidence="9">
    <location>
        <begin position="140"/>
        <end position="234"/>
    </location>
</feature>
<dbReference type="GO" id="GO:0005829">
    <property type="term" value="C:cytosol"/>
    <property type="evidence" value="ECO:0007669"/>
    <property type="project" value="TreeGrafter"/>
</dbReference>
<evidence type="ECO:0000313" key="10">
    <source>
        <dbReference type="EMBL" id="TQL49910.1"/>
    </source>
</evidence>
<feature type="domain" description="Response regulatory" evidence="8">
    <location>
        <begin position="13"/>
        <end position="126"/>
    </location>
</feature>
<evidence type="ECO:0000256" key="4">
    <source>
        <dbReference type="ARBA" id="ARBA00023125"/>
    </source>
</evidence>
<dbReference type="PANTHER" id="PTHR48111">
    <property type="entry name" value="REGULATOR OF RPOS"/>
    <property type="match status" value="1"/>
</dbReference>
<dbReference type="GO" id="GO:0006355">
    <property type="term" value="P:regulation of DNA-templated transcription"/>
    <property type="evidence" value="ECO:0007669"/>
    <property type="project" value="InterPro"/>
</dbReference>
<dbReference type="SUPFAM" id="SSF46894">
    <property type="entry name" value="C-terminal effector domain of the bipartite response regulators"/>
    <property type="match status" value="1"/>
</dbReference>
<feature type="modified residue" description="4-aspartylphosphate" evidence="6">
    <location>
        <position position="62"/>
    </location>
</feature>
<dbReference type="Gene3D" id="1.10.10.10">
    <property type="entry name" value="Winged helix-like DNA-binding domain superfamily/Winged helix DNA-binding domain"/>
    <property type="match status" value="1"/>
</dbReference>
<evidence type="ECO:0000256" key="1">
    <source>
        <dbReference type="ARBA" id="ARBA00022553"/>
    </source>
</evidence>
<evidence type="ECO:0000256" key="6">
    <source>
        <dbReference type="PROSITE-ProRule" id="PRU00169"/>
    </source>
</evidence>
<dbReference type="SMART" id="SM00448">
    <property type="entry name" value="REC"/>
    <property type="match status" value="1"/>
</dbReference>
<dbReference type="Proteomes" id="UP000319516">
    <property type="component" value="Unassembled WGS sequence"/>
</dbReference>
<comment type="caution">
    <text evidence="10">The sequence shown here is derived from an EMBL/GenBank/DDBJ whole genome shotgun (WGS) entry which is preliminary data.</text>
</comment>
<reference evidence="10 11" key="1">
    <citation type="submission" date="2019-06" db="EMBL/GenBank/DDBJ databases">
        <title>Sequencing the genomes of 1000 actinobacteria strains.</title>
        <authorList>
            <person name="Klenk H.-P."/>
        </authorList>
    </citation>
    <scope>NUCLEOTIDE SEQUENCE [LARGE SCALE GENOMIC DNA]</scope>
    <source>
        <strain evidence="10 11">DSM 12335</strain>
    </source>
</reference>
<dbReference type="SMART" id="SM00862">
    <property type="entry name" value="Trans_reg_C"/>
    <property type="match status" value="1"/>
</dbReference>
<dbReference type="Pfam" id="PF00486">
    <property type="entry name" value="Trans_reg_C"/>
    <property type="match status" value="1"/>
</dbReference>
<dbReference type="PANTHER" id="PTHR48111:SF4">
    <property type="entry name" value="DNA-BINDING DUAL TRANSCRIPTIONAL REGULATOR OMPR"/>
    <property type="match status" value="1"/>
</dbReference>
<dbReference type="InterPro" id="IPR016032">
    <property type="entry name" value="Sig_transdc_resp-reg_C-effctor"/>
</dbReference>
<organism evidence="10 11">
    <name type="scientific">Ornithinicoccus hortensis</name>
    <dbReference type="NCBI Taxonomy" id="82346"/>
    <lineage>
        <taxon>Bacteria</taxon>
        <taxon>Bacillati</taxon>
        <taxon>Actinomycetota</taxon>
        <taxon>Actinomycetes</taxon>
        <taxon>Micrococcales</taxon>
        <taxon>Intrasporangiaceae</taxon>
        <taxon>Ornithinicoccus</taxon>
    </lineage>
</organism>
<evidence type="ECO:0000256" key="2">
    <source>
        <dbReference type="ARBA" id="ARBA00023012"/>
    </source>
</evidence>
<accession>A0A542YP86</accession>
<dbReference type="InterPro" id="IPR036388">
    <property type="entry name" value="WH-like_DNA-bd_sf"/>
</dbReference>
<dbReference type="RefSeq" id="WP_141784115.1">
    <property type="nucleotide sequence ID" value="NZ_BAAAIK010000004.1"/>
</dbReference>
<evidence type="ECO:0000256" key="7">
    <source>
        <dbReference type="PROSITE-ProRule" id="PRU01091"/>
    </source>
</evidence>
<dbReference type="CDD" id="cd17574">
    <property type="entry name" value="REC_OmpR"/>
    <property type="match status" value="1"/>
</dbReference>
<evidence type="ECO:0000259" key="9">
    <source>
        <dbReference type="PROSITE" id="PS51755"/>
    </source>
</evidence>
<dbReference type="OrthoDB" id="9812490at2"/>
<dbReference type="PROSITE" id="PS50110">
    <property type="entry name" value="RESPONSE_REGULATORY"/>
    <property type="match status" value="1"/>
</dbReference>
<proteinExistence type="predicted"/>
<protein>
    <submittedName>
        <fullName evidence="10">DNA-binding response OmpR family regulator</fullName>
    </submittedName>
</protein>
<gene>
    <name evidence="10" type="ORF">FB467_1007</name>
</gene>
<dbReference type="AlphaFoldDB" id="A0A542YP86"/>
<dbReference type="InterPro" id="IPR039420">
    <property type="entry name" value="WalR-like"/>
</dbReference>
<evidence type="ECO:0000313" key="11">
    <source>
        <dbReference type="Proteomes" id="UP000319516"/>
    </source>
</evidence>
<dbReference type="PROSITE" id="PS51755">
    <property type="entry name" value="OMPR_PHOB"/>
    <property type="match status" value="1"/>
</dbReference>
<keyword evidence="3" id="KW-0805">Transcription regulation</keyword>
<name>A0A542YP86_9MICO</name>
<dbReference type="Gene3D" id="6.10.250.690">
    <property type="match status" value="1"/>
</dbReference>
<evidence type="ECO:0000256" key="5">
    <source>
        <dbReference type="ARBA" id="ARBA00023163"/>
    </source>
</evidence>
<keyword evidence="4 7" id="KW-0238">DNA-binding</keyword>
<evidence type="ECO:0000256" key="3">
    <source>
        <dbReference type="ARBA" id="ARBA00023015"/>
    </source>
</evidence>
<dbReference type="GO" id="GO:0000156">
    <property type="term" value="F:phosphorelay response regulator activity"/>
    <property type="evidence" value="ECO:0007669"/>
    <property type="project" value="TreeGrafter"/>
</dbReference>
<dbReference type="SUPFAM" id="SSF52172">
    <property type="entry name" value="CheY-like"/>
    <property type="match status" value="1"/>
</dbReference>
<sequence length="234" mass="25376">MTEERGAGAGSHRLLVVEDDPTINQALADRLAAEGFDVVRAFDGPGAVTAYQEHTPDLVLLDIMLPGFDGLEVCRRIQAERPVPVLMLTARTDETDLLVGLGVGADDYVTKPFRMREVVARVRALLRRVDRAAELAAARPPAVKVGDLVLDRATRRVQVGADEVHLAPLEFDLLAVLAEAAGTVRSRESLMSEVWGWADARGTRTLDSHVRSLRAKIGSARIRTVHGVGYALEA</sequence>
<dbReference type="CDD" id="cd00383">
    <property type="entry name" value="trans_reg_C"/>
    <property type="match status" value="1"/>
</dbReference>